<organism evidence="1">
    <name type="scientific">Arundo donax</name>
    <name type="common">Giant reed</name>
    <name type="synonym">Donax arundinaceus</name>
    <dbReference type="NCBI Taxonomy" id="35708"/>
    <lineage>
        <taxon>Eukaryota</taxon>
        <taxon>Viridiplantae</taxon>
        <taxon>Streptophyta</taxon>
        <taxon>Embryophyta</taxon>
        <taxon>Tracheophyta</taxon>
        <taxon>Spermatophyta</taxon>
        <taxon>Magnoliopsida</taxon>
        <taxon>Liliopsida</taxon>
        <taxon>Poales</taxon>
        <taxon>Poaceae</taxon>
        <taxon>PACMAD clade</taxon>
        <taxon>Arundinoideae</taxon>
        <taxon>Arundineae</taxon>
        <taxon>Arundo</taxon>
    </lineage>
</organism>
<protein>
    <submittedName>
        <fullName evidence="1">Uncharacterized protein</fullName>
    </submittedName>
</protein>
<accession>A0A0A9C6D5</accession>
<proteinExistence type="predicted"/>
<reference evidence="1" key="2">
    <citation type="journal article" date="2015" name="Data Brief">
        <title>Shoot transcriptome of the giant reed, Arundo donax.</title>
        <authorList>
            <person name="Barrero R.A."/>
            <person name="Guerrero F.D."/>
            <person name="Moolhuijzen P."/>
            <person name="Goolsby J.A."/>
            <person name="Tidwell J."/>
            <person name="Bellgard S.E."/>
            <person name="Bellgard M.I."/>
        </authorList>
    </citation>
    <scope>NUCLEOTIDE SEQUENCE</scope>
    <source>
        <tissue evidence="1">Shoot tissue taken approximately 20 cm above the soil surface</tissue>
    </source>
</reference>
<reference evidence="1" key="1">
    <citation type="submission" date="2014-09" db="EMBL/GenBank/DDBJ databases">
        <authorList>
            <person name="Magalhaes I.L.F."/>
            <person name="Oliveira U."/>
            <person name="Santos F.R."/>
            <person name="Vidigal T.H.D.A."/>
            <person name="Brescovit A.D."/>
            <person name="Santos A.J."/>
        </authorList>
    </citation>
    <scope>NUCLEOTIDE SEQUENCE</scope>
    <source>
        <tissue evidence="1">Shoot tissue taken approximately 20 cm above the soil surface</tissue>
    </source>
</reference>
<name>A0A0A9C6D5_ARUDO</name>
<dbReference type="EMBL" id="GBRH01226804">
    <property type="protein sequence ID" value="JAD71091.1"/>
    <property type="molecule type" value="Transcribed_RNA"/>
</dbReference>
<evidence type="ECO:0000313" key="1">
    <source>
        <dbReference type="EMBL" id="JAD71091.1"/>
    </source>
</evidence>
<sequence length="17" mass="1956">MSEKVTPIMSYVCRGVR</sequence>
<dbReference type="AlphaFoldDB" id="A0A0A9C6D5"/>